<feature type="region of interest" description="Disordered" evidence="7">
    <location>
        <begin position="411"/>
        <end position="476"/>
    </location>
</feature>
<feature type="region of interest" description="Disordered" evidence="7">
    <location>
        <begin position="796"/>
        <end position="994"/>
    </location>
</feature>
<feature type="compositionally biased region" description="Low complexity" evidence="7">
    <location>
        <begin position="330"/>
        <end position="345"/>
    </location>
</feature>
<dbReference type="OrthoDB" id="6159439at2759"/>
<gene>
    <name evidence="9" type="ORF">J437_LFUL005210</name>
</gene>
<evidence type="ECO:0000259" key="8">
    <source>
        <dbReference type="PROSITE" id="PS50071"/>
    </source>
</evidence>
<feature type="region of interest" description="Disordered" evidence="7">
    <location>
        <begin position="90"/>
        <end position="178"/>
    </location>
</feature>
<protein>
    <recommendedName>
        <fullName evidence="8">Homeobox domain-containing protein</fullName>
    </recommendedName>
</protein>
<feature type="compositionally biased region" description="Acidic residues" evidence="7">
    <location>
        <begin position="212"/>
        <end position="233"/>
    </location>
</feature>
<evidence type="ECO:0000256" key="4">
    <source>
        <dbReference type="ARBA" id="ARBA00023242"/>
    </source>
</evidence>
<dbReference type="PROSITE" id="PS50071">
    <property type="entry name" value="HOMEOBOX_2"/>
    <property type="match status" value="1"/>
</dbReference>
<dbReference type="InterPro" id="IPR009057">
    <property type="entry name" value="Homeodomain-like_sf"/>
</dbReference>
<dbReference type="GO" id="GO:0000981">
    <property type="term" value="F:DNA-binding transcription factor activity, RNA polymerase II-specific"/>
    <property type="evidence" value="ECO:0007669"/>
    <property type="project" value="InterPro"/>
</dbReference>
<feature type="compositionally biased region" description="Polar residues" evidence="7">
    <location>
        <begin position="933"/>
        <end position="949"/>
    </location>
</feature>
<evidence type="ECO:0000256" key="6">
    <source>
        <dbReference type="RuleBase" id="RU000682"/>
    </source>
</evidence>
<dbReference type="InterPro" id="IPR017970">
    <property type="entry name" value="Homeobox_CS"/>
</dbReference>
<sequence>MRLEESCSKVDGLRNKGLLGRDPWEAQMRILTKNGLPRRLRTAYTNTQLLELEKEFHFNKYLCRPRRIEIAASLDLTERQVKVWFQNRRMKHKRQTMSKQGDEGSEKGEGGGKGGKLEGKGLLDDKKSCQNCDLAPGGLTERKLSGSKNNNNNNQKNHNAPGFNTNSNASSASSGSAYDKMGMMMDEEDDVVQSTRHGRRRMLGNGARNPEDGEEEEDEEERDEEDDDEEDDSRSDRSGVATPMTGKMASTPNRDVKIERASSPPTITTLGGIGGADMPPVVKGTHRMSPIGISAKCKKEPGSIGSSMVGMHEGQMCVGPSPQPTPPQSLPSQLTSAGGSLTPSTPGTPPQPSPQGPAAASNGIFRHSSPTAATTATSATASNVAGGGGGIHVSPNPASVAAGPMGSMVSAIHHNNGGSSIGSSSSVSSCSSSSSSRSQTPPRYHSSPMKGQSPSMVQPHGAAVLHQQRQQHHAQQPSYGHCAAEYRGPHHGRGEYGRQTHLMSQQHRAACQPPIMYYGAREGYGQQHQQHQNAHHQHSQIPVHASHIPQSHCNSPRMMGTASPGIAGSQQTEAYPPQQHHTQMQTHGHCHGSGPGSIPVEPYTGQSANRHGIQVGGQQLSAAGSVQQSRAGSMTDSRTAVQAQHGHPIQTHASSPRHAFQYQSSVQGRQTSQVGSQHHSQHHQQQSPHPYFASGSYNASGGYHQQQDMQHYAGYNGGATQGMHTHHGSHQANPPHQNVAGTPHDAFRATEVPQAYHHPYSGGGGSGAQIDPYQSSGGAGYGMAYSGHHGMGGEYPGSMYPGGASGEATTQQGQMHDPSYYEGMQHHAYGTAVGGPNVEEYRGGQTGSSQPQVPAGSHAHVTGASSVPAQTNPHHTHPQPDGATPGSQTTPTNPQPPQQPPPVTAGGSQKHTGAMGPPGPVVNGGPVYYGETNIPTHFAPSSPSANFSGSVPAEVPQQPMETSGQTEVPGIPQDFNFHFYEQNNPSENSNSSSDFNFLTNLANDFAPEYYQLS</sequence>
<feature type="compositionally biased region" description="Low complexity" evidence="7">
    <location>
        <begin position="983"/>
        <end position="994"/>
    </location>
</feature>
<dbReference type="EMBL" id="KZ308752">
    <property type="protein sequence ID" value="KAG8233883.1"/>
    <property type="molecule type" value="Genomic_DNA"/>
</dbReference>
<evidence type="ECO:0000256" key="3">
    <source>
        <dbReference type="ARBA" id="ARBA00023155"/>
    </source>
</evidence>
<feature type="compositionally biased region" description="Polar residues" evidence="7">
    <location>
        <begin position="695"/>
        <end position="709"/>
    </location>
</feature>
<reference evidence="9" key="2">
    <citation type="submission" date="2017-10" db="EMBL/GenBank/DDBJ databases">
        <title>Ladona fulva Genome sequencing and assembly.</title>
        <authorList>
            <person name="Murali S."/>
            <person name="Richards S."/>
            <person name="Bandaranaike D."/>
            <person name="Bellair M."/>
            <person name="Blankenburg K."/>
            <person name="Chao H."/>
            <person name="Dinh H."/>
            <person name="Doddapaneni H."/>
            <person name="Dugan-Rocha S."/>
            <person name="Elkadiri S."/>
            <person name="Gnanaolivu R."/>
            <person name="Hernandez B."/>
            <person name="Skinner E."/>
            <person name="Javaid M."/>
            <person name="Lee S."/>
            <person name="Li M."/>
            <person name="Ming W."/>
            <person name="Munidasa M."/>
            <person name="Muniz J."/>
            <person name="Nguyen L."/>
            <person name="Hughes D."/>
            <person name="Osuji N."/>
            <person name="Pu L.-L."/>
            <person name="Puazo M."/>
            <person name="Qu C."/>
            <person name="Quiroz J."/>
            <person name="Raj R."/>
            <person name="Weissenberger G."/>
            <person name="Xin Y."/>
            <person name="Zou X."/>
            <person name="Han Y."/>
            <person name="Worley K."/>
            <person name="Muzny D."/>
            <person name="Gibbs R."/>
        </authorList>
    </citation>
    <scope>NUCLEOTIDE SEQUENCE</scope>
    <source>
        <strain evidence="9">Sampled in the wild</strain>
    </source>
</reference>
<dbReference type="AlphaFoldDB" id="A0A8K0P6E4"/>
<feature type="DNA-binding region" description="Homeobox" evidence="5">
    <location>
        <begin position="37"/>
        <end position="96"/>
    </location>
</feature>
<dbReference type="Proteomes" id="UP000792457">
    <property type="component" value="Unassembled WGS sequence"/>
</dbReference>
<name>A0A8K0P6E4_LADFU</name>
<feature type="region of interest" description="Disordered" evidence="7">
    <location>
        <begin position="315"/>
        <end position="365"/>
    </location>
</feature>
<dbReference type="GO" id="GO:0005634">
    <property type="term" value="C:nucleus"/>
    <property type="evidence" value="ECO:0007669"/>
    <property type="project" value="UniProtKB-SubCell"/>
</dbReference>
<feature type="compositionally biased region" description="Basic and acidic residues" evidence="7">
    <location>
        <begin position="100"/>
        <end position="128"/>
    </location>
</feature>
<feature type="compositionally biased region" description="Low complexity" evidence="7">
    <location>
        <begin position="417"/>
        <end position="438"/>
    </location>
</feature>
<dbReference type="GO" id="GO:0048513">
    <property type="term" value="P:animal organ development"/>
    <property type="evidence" value="ECO:0007669"/>
    <property type="project" value="UniProtKB-ARBA"/>
</dbReference>
<feature type="compositionally biased region" description="Pro residues" evidence="7">
    <location>
        <begin position="346"/>
        <end position="355"/>
    </location>
</feature>
<feature type="region of interest" description="Disordered" evidence="7">
    <location>
        <begin position="190"/>
        <end position="277"/>
    </location>
</feature>
<dbReference type="GO" id="GO:0000978">
    <property type="term" value="F:RNA polymerase II cis-regulatory region sequence-specific DNA binding"/>
    <property type="evidence" value="ECO:0007669"/>
    <property type="project" value="TreeGrafter"/>
</dbReference>
<feature type="compositionally biased region" description="Polar residues" evidence="7">
    <location>
        <begin position="616"/>
        <end position="642"/>
    </location>
</feature>
<dbReference type="InterPro" id="IPR020479">
    <property type="entry name" value="HD_metazoa"/>
</dbReference>
<dbReference type="PANTHER" id="PTHR45664">
    <property type="entry name" value="PROTEIN ZERKNUELLT 1-RELATED"/>
    <property type="match status" value="1"/>
</dbReference>
<comment type="subcellular location">
    <subcellularLocation>
        <location evidence="1 5 6">Nucleus</location>
    </subcellularLocation>
</comment>
<keyword evidence="4 5" id="KW-0539">Nucleus</keyword>
<evidence type="ECO:0000256" key="7">
    <source>
        <dbReference type="SAM" id="MobiDB-lite"/>
    </source>
</evidence>
<reference evidence="9" key="1">
    <citation type="submission" date="2013-04" db="EMBL/GenBank/DDBJ databases">
        <authorList>
            <person name="Qu J."/>
            <person name="Murali S.C."/>
            <person name="Bandaranaike D."/>
            <person name="Bellair M."/>
            <person name="Blankenburg K."/>
            <person name="Chao H."/>
            <person name="Dinh H."/>
            <person name="Doddapaneni H."/>
            <person name="Downs B."/>
            <person name="Dugan-Rocha S."/>
            <person name="Elkadiri S."/>
            <person name="Gnanaolivu R.D."/>
            <person name="Hernandez B."/>
            <person name="Javaid M."/>
            <person name="Jayaseelan J.C."/>
            <person name="Lee S."/>
            <person name="Li M."/>
            <person name="Ming W."/>
            <person name="Munidasa M."/>
            <person name="Muniz J."/>
            <person name="Nguyen L."/>
            <person name="Ongeri F."/>
            <person name="Osuji N."/>
            <person name="Pu L.-L."/>
            <person name="Puazo M."/>
            <person name="Qu C."/>
            <person name="Quiroz J."/>
            <person name="Raj R."/>
            <person name="Weissenberger G."/>
            <person name="Xin Y."/>
            <person name="Zou X."/>
            <person name="Han Y."/>
            <person name="Richards S."/>
            <person name="Worley K."/>
            <person name="Muzny D."/>
            <person name="Gibbs R."/>
        </authorList>
    </citation>
    <scope>NUCLEOTIDE SEQUENCE</scope>
    <source>
        <strain evidence="9">Sampled in the wild</strain>
    </source>
</reference>
<dbReference type="InterPro" id="IPR001356">
    <property type="entry name" value="HD"/>
</dbReference>
<dbReference type="Gene3D" id="1.10.10.60">
    <property type="entry name" value="Homeodomain-like"/>
    <property type="match status" value="1"/>
</dbReference>
<dbReference type="FunFam" id="1.10.10.60:FF:000176">
    <property type="entry name" value="pancreas/duodenum homeobox protein 1"/>
    <property type="match status" value="1"/>
</dbReference>
<feature type="domain" description="Homeobox" evidence="8">
    <location>
        <begin position="35"/>
        <end position="95"/>
    </location>
</feature>
<dbReference type="PRINTS" id="PR00024">
    <property type="entry name" value="HOMEOBOX"/>
</dbReference>
<dbReference type="PANTHER" id="PTHR45664:SF2">
    <property type="entry name" value="HOMEOTIC PROTEIN PROBOSCIPEDIA"/>
    <property type="match status" value="1"/>
</dbReference>
<keyword evidence="10" id="KW-1185">Reference proteome</keyword>
<dbReference type="PROSITE" id="PS00027">
    <property type="entry name" value="HOMEOBOX_1"/>
    <property type="match status" value="1"/>
</dbReference>
<comment type="caution">
    <text evidence="9">The sequence shown here is derived from an EMBL/GenBank/DDBJ whole genome shotgun (WGS) entry which is preliminary data.</text>
</comment>
<feature type="compositionally biased region" description="Low complexity" evidence="7">
    <location>
        <begin position="148"/>
        <end position="178"/>
    </location>
</feature>
<keyword evidence="2 5" id="KW-0238">DNA-binding</keyword>
<evidence type="ECO:0000313" key="9">
    <source>
        <dbReference type="EMBL" id="KAG8233883.1"/>
    </source>
</evidence>
<accession>A0A8K0P6E4</accession>
<dbReference type="SMART" id="SM00389">
    <property type="entry name" value="HOX"/>
    <property type="match status" value="1"/>
</dbReference>
<feature type="compositionally biased region" description="Polar residues" evidence="7">
    <location>
        <begin position="730"/>
        <end position="740"/>
    </location>
</feature>
<evidence type="ECO:0000313" key="10">
    <source>
        <dbReference type="Proteomes" id="UP000792457"/>
    </source>
</evidence>
<keyword evidence="3 5" id="KW-0371">Homeobox</keyword>
<feature type="compositionally biased region" description="Low complexity" evidence="7">
    <location>
        <begin position="578"/>
        <end position="587"/>
    </location>
</feature>
<proteinExistence type="predicted"/>
<feature type="compositionally biased region" description="Polar residues" evidence="7">
    <location>
        <begin position="863"/>
        <end position="873"/>
    </location>
</feature>
<evidence type="ECO:0000256" key="5">
    <source>
        <dbReference type="PROSITE-ProRule" id="PRU00108"/>
    </source>
</evidence>
<feature type="compositionally biased region" description="Polar residues" evidence="7">
    <location>
        <begin position="661"/>
        <end position="675"/>
    </location>
</feature>
<feature type="compositionally biased region" description="Pro residues" evidence="7">
    <location>
        <begin position="893"/>
        <end position="903"/>
    </location>
</feature>
<dbReference type="CDD" id="cd00086">
    <property type="entry name" value="homeodomain"/>
    <property type="match status" value="1"/>
</dbReference>
<feature type="region of interest" description="Disordered" evidence="7">
    <location>
        <begin position="559"/>
        <end position="743"/>
    </location>
</feature>
<dbReference type="SUPFAM" id="SSF46689">
    <property type="entry name" value="Homeodomain-like"/>
    <property type="match status" value="1"/>
</dbReference>
<evidence type="ECO:0000256" key="2">
    <source>
        <dbReference type="ARBA" id="ARBA00023125"/>
    </source>
</evidence>
<evidence type="ECO:0000256" key="1">
    <source>
        <dbReference type="ARBA" id="ARBA00004123"/>
    </source>
</evidence>
<organism evidence="9 10">
    <name type="scientific">Ladona fulva</name>
    <name type="common">Scarce chaser dragonfly</name>
    <name type="synonym">Libellula fulva</name>
    <dbReference type="NCBI Taxonomy" id="123851"/>
    <lineage>
        <taxon>Eukaryota</taxon>
        <taxon>Metazoa</taxon>
        <taxon>Ecdysozoa</taxon>
        <taxon>Arthropoda</taxon>
        <taxon>Hexapoda</taxon>
        <taxon>Insecta</taxon>
        <taxon>Pterygota</taxon>
        <taxon>Palaeoptera</taxon>
        <taxon>Odonata</taxon>
        <taxon>Epiprocta</taxon>
        <taxon>Anisoptera</taxon>
        <taxon>Libelluloidea</taxon>
        <taxon>Libellulidae</taxon>
        <taxon>Ladona</taxon>
    </lineage>
</organism>
<dbReference type="Pfam" id="PF00046">
    <property type="entry name" value="Homeodomain"/>
    <property type="match status" value="1"/>
</dbReference>